<evidence type="ECO:0000256" key="4">
    <source>
        <dbReference type="ARBA" id="ARBA00025715"/>
    </source>
</evidence>
<dbReference type="GO" id="GO:0005759">
    <property type="term" value="C:mitochondrial matrix"/>
    <property type="evidence" value="ECO:0007669"/>
    <property type="project" value="UniProtKB-SubCell"/>
</dbReference>
<dbReference type="InterPro" id="IPR008011">
    <property type="entry name" value="Complex1_LYR_dom"/>
</dbReference>
<feature type="domain" description="Complex 1 LYR protein" evidence="5">
    <location>
        <begin position="10"/>
        <end position="64"/>
    </location>
</feature>
<dbReference type="OrthoDB" id="273010at2759"/>
<name>A0A1E4TK43_9ASCO</name>
<dbReference type="PANTHER" id="PTHR13675:SF1">
    <property type="entry name" value="SUCCINATE DEHYDROGENASE ASSEMBLY FACTOR 1, MITOCHONDRIAL"/>
    <property type="match status" value="1"/>
</dbReference>
<comment type="subcellular location">
    <subcellularLocation>
        <location evidence="1">Mitochondrion matrix</location>
    </subcellularLocation>
</comment>
<evidence type="ECO:0000256" key="1">
    <source>
        <dbReference type="ARBA" id="ARBA00004305"/>
    </source>
</evidence>
<proteinExistence type="inferred from homology"/>
<dbReference type="Proteomes" id="UP000095023">
    <property type="component" value="Unassembled WGS sequence"/>
</dbReference>
<comment type="similarity">
    <text evidence="4">Belongs to the complex I LYR family. SDHAF1 subfamily.</text>
</comment>
<protein>
    <recommendedName>
        <fullName evidence="5">Complex 1 LYR protein domain-containing protein</fullName>
    </recommendedName>
</protein>
<organism evidence="6 7">
    <name type="scientific">Tortispora caseinolytica NRRL Y-17796</name>
    <dbReference type="NCBI Taxonomy" id="767744"/>
    <lineage>
        <taxon>Eukaryota</taxon>
        <taxon>Fungi</taxon>
        <taxon>Dikarya</taxon>
        <taxon>Ascomycota</taxon>
        <taxon>Saccharomycotina</taxon>
        <taxon>Trigonopsidomycetes</taxon>
        <taxon>Trigonopsidales</taxon>
        <taxon>Trigonopsidaceae</taxon>
        <taxon>Tortispora</taxon>
    </lineage>
</organism>
<keyword evidence="3" id="KW-0143">Chaperone</keyword>
<dbReference type="Pfam" id="PF05347">
    <property type="entry name" value="Complex1_LYR"/>
    <property type="match status" value="1"/>
</dbReference>
<dbReference type="CDD" id="cd20268">
    <property type="entry name" value="Complex1_LYR_SDHAF1_LYRM8"/>
    <property type="match status" value="1"/>
</dbReference>
<dbReference type="EMBL" id="KV453841">
    <property type="protein sequence ID" value="ODV92135.1"/>
    <property type="molecule type" value="Genomic_DNA"/>
</dbReference>
<dbReference type="PANTHER" id="PTHR13675">
    <property type="entry name" value="LYR MOTIF-CONTAINING PROTEIN 2"/>
    <property type="match status" value="1"/>
</dbReference>
<evidence type="ECO:0000259" key="5">
    <source>
        <dbReference type="Pfam" id="PF05347"/>
    </source>
</evidence>
<keyword evidence="7" id="KW-1185">Reference proteome</keyword>
<dbReference type="AlphaFoldDB" id="A0A1E4TK43"/>
<accession>A0A1E4TK43</accession>
<keyword evidence="2" id="KW-0496">Mitochondrion</keyword>
<dbReference type="InterPro" id="IPR045295">
    <property type="entry name" value="Complex1_LYR_SDHAF1_LYRM8"/>
</dbReference>
<evidence type="ECO:0000313" key="7">
    <source>
        <dbReference type="Proteomes" id="UP000095023"/>
    </source>
</evidence>
<dbReference type="GO" id="GO:0034553">
    <property type="term" value="P:mitochondrial respiratory chain complex II assembly"/>
    <property type="evidence" value="ECO:0007669"/>
    <property type="project" value="InterPro"/>
</dbReference>
<evidence type="ECO:0000313" key="6">
    <source>
        <dbReference type="EMBL" id="ODV92135.1"/>
    </source>
</evidence>
<sequence length="78" mass="9533">MVRRSGLQRDVIELYRKCLRAVRTKPEDTRAHWRLFIREQFDAYAHVEKRDFSTIEYLLRKGNRMYDTYSAKGVRDIH</sequence>
<reference evidence="7" key="1">
    <citation type="submission" date="2016-02" db="EMBL/GenBank/DDBJ databases">
        <title>Comparative genomics of biotechnologically important yeasts.</title>
        <authorList>
            <consortium name="DOE Joint Genome Institute"/>
            <person name="Riley R."/>
            <person name="Haridas S."/>
            <person name="Wolfe K.H."/>
            <person name="Lopes M.R."/>
            <person name="Hittinger C.T."/>
            <person name="Goker M."/>
            <person name="Salamov A."/>
            <person name="Wisecaver J."/>
            <person name="Long T.M."/>
            <person name="Aerts A.L."/>
            <person name="Barry K."/>
            <person name="Choi C."/>
            <person name="Clum A."/>
            <person name="Coughlan A.Y."/>
            <person name="Deshpande S."/>
            <person name="Douglass A.P."/>
            <person name="Hanson S.J."/>
            <person name="Klenk H.-P."/>
            <person name="Labutti K."/>
            <person name="Lapidus A."/>
            <person name="Lindquist E."/>
            <person name="Lipzen A."/>
            <person name="Meier-Kolthoff J.P."/>
            <person name="Ohm R.A."/>
            <person name="Otillar R.P."/>
            <person name="Pangilinan J."/>
            <person name="Peng Y."/>
            <person name="Rokas A."/>
            <person name="Rosa C.A."/>
            <person name="Scheuner C."/>
            <person name="Sibirny A.A."/>
            <person name="Slot J.C."/>
            <person name="Stielow J.B."/>
            <person name="Sun H."/>
            <person name="Kurtzman C.P."/>
            <person name="Blackwell M."/>
            <person name="Jeffries T.W."/>
            <person name="Grigoriev I.V."/>
        </authorList>
    </citation>
    <scope>NUCLEOTIDE SEQUENCE [LARGE SCALE GENOMIC DNA]</scope>
    <source>
        <strain evidence="7">NRRL Y-17796</strain>
    </source>
</reference>
<gene>
    <name evidence="6" type="ORF">CANCADRAFT_82651</name>
</gene>
<evidence type="ECO:0000256" key="2">
    <source>
        <dbReference type="ARBA" id="ARBA00023128"/>
    </source>
</evidence>
<evidence type="ECO:0000256" key="3">
    <source>
        <dbReference type="ARBA" id="ARBA00023186"/>
    </source>
</evidence>